<dbReference type="InterPro" id="IPR021224">
    <property type="entry name" value="DUF2690"/>
</dbReference>
<evidence type="ECO:0000313" key="2">
    <source>
        <dbReference type="Proteomes" id="UP000298860"/>
    </source>
</evidence>
<reference evidence="2" key="1">
    <citation type="submission" date="2019-04" db="EMBL/GenBank/DDBJ databases">
        <title>Draft genome sequence of Pseudonocardiaceae bacterium SL3-2-4.</title>
        <authorList>
            <person name="Ningsih F."/>
            <person name="Yokota A."/>
            <person name="Sakai Y."/>
            <person name="Nanatani K."/>
            <person name="Yabe S."/>
            <person name="Oetari A."/>
            <person name="Sjamsuridzal W."/>
        </authorList>
    </citation>
    <scope>NUCLEOTIDE SEQUENCE [LARGE SCALE GENOMIC DNA]</scope>
    <source>
        <strain evidence="2">SL3-2-4</strain>
    </source>
</reference>
<sequence length="153" mass="16372">MGLLRHRLARWVTVAVAVATLVGINVTINKHSSKNGYTALAGQTAVRLTAFGWCDGMDPNRFSDPETIDSEPLPDGATIQLRYSRSAQCAWGKIINGRAPDKVGIHRLSDGKELWASTGAYPTTNYTYALDDAGVQSKVIGCDSSGCTATPPF</sequence>
<organism evidence="1 2">
    <name type="scientific">Gandjariella thermophila</name>
    <dbReference type="NCBI Taxonomy" id="1931992"/>
    <lineage>
        <taxon>Bacteria</taxon>
        <taxon>Bacillati</taxon>
        <taxon>Actinomycetota</taxon>
        <taxon>Actinomycetes</taxon>
        <taxon>Pseudonocardiales</taxon>
        <taxon>Pseudonocardiaceae</taxon>
        <taxon>Gandjariella</taxon>
    </lineage>
</organism>
<dbReference type="Proteomes" id="UP000298860">
    <property type="component" value="Unassembled WGS sequence"/>
</dbReference>
<gene>
    <name evidence="1" type="ORF">GTS_11770</name>
</gene>
<keyword evidence="2" id="KW-1185">Reference proteome</keyword>
<protein>
    <submittedName>
        <fullName evidence="1">Uncharacterized protein</fullName>
    </submittedName>
</protein>
<dbReference type="EMBL" id="BJFL01000004">
    <property type="protein sequence ID" value="GDY29544.1"/>
    <property type="molecule type" value="Genomic_DNA"/>
</dbReference>
<dbReference type="Pfam" id="PF10901">
    <property type="entry name" value="DUF2690"/>
    <property type="match status" value="1"/>
</dbReference>
<dbReference type="OrthoDB" id="258587at2"/>
<evidence type="ECO:0000313" key="1">
    <source>
        <dbReference type="EMBL" id="GDY29544.1"/>
    </source>
</evidence>
<proteinExistence type="predicted"/>
<dbReference type="AlphaFoldDB" id="A0A4D4J2A4"/>
<comment type="caution">
    <text evidence="1">The sequence shown here is derived from an EMBL/GenBank/DDBJ whole genome shotgun (WGS) entry which is preliminary data.</text>
</comment>
<accession>A0A4D4J2A4</accession>
<name>A0A4D4J2A4_9PSEU</name>